<keyword evidence="4" id="KW-1185">Reference proteome</keyword>
<reference evidence="1 4" key="1">
    <citation type="submission" date="2014-10" db="EMBL/GenBank/DDBJ databases">
        <title>The Complete Genome Sequence for the Shellfish Pathogen Vibrio coralliilyticus RE98 Isolated from a Shellfish Hatchery.</title>
        <authorList>
            <person name="Richards G.P."/>
            <person name="Bono J.L."/>
            <person name="Watson M.A."/>
            <person name="Needleman D.S."/>
        </authorList>
    </citation>
    <scope>NUCLEOTIDE SEQUENCE [LARGE SCALE GENOMIC DNA]</scope>
    <source>
        <strain evidence="1 4">RE98</strain>
    </source>
</reference>
<dbReference type="Proteomes" id="UP000576645">
    <property type="component" value="Unassembled WGS sequence"/>
</dbReference>
<dbReference type="Proteomes" id="UP000030081">
    <property type="component" value="Chromosome 1"/>
</dbReference>
<dbReference type="InterPro" id="IPR021250">
    <property type="entry name" value="DUF2789"/>
</dbReference>
<dbReference type="KEGG" id="vcy:IX92_03985"/>
<reference evidence="2" key="2">
    <citation type="journal article" date="2015" name="BMC Genomics">
        <title>Genome mining reveals unlocked bioactive potential of marine Gram-negative bacteria.</title>
        <authorList>
            <person name="Machado H."/>
            <person name="Sonnenschein E.C."/>
            <person name="Melchiorsen J."/>
            <person name="Gram L."/>
        </authorList>
    </citation>
    <scope>NUCLEOTIDE SEQUENCE</scope>
    <source>
        <strain evidence="2">S2052</strain>
    </source>
</reference>
<evidence type="ECO:0000313" key="3">
    <source>
        <dbReference type="EMBL" id="NOJ22411.1"/>
    </source>
</evidence>
<dbReference type="AlphaFoldDB" id="A0A097QLW2"/>
<evidence type="ECO:0000313" key="5">
    <source>
        <dbReference type="Proteomes" id="UP000576645"/>
    </source>
</evidence>
<protein>
    <submittedName>
        <fullName evidence="3">DUF2789 domain-containing protein</fullName>
    </submittedName>
</protein>
<name>A0A097QLW2_9VIBR</name>
<dbReference type="RefSeq" id="WP_006959358.1">
    <property type="nucleotide sequence ID" value="NZ_CP009264.1"/>
</dbReference>
<dbReference type="EMBL" id="CP009617">
    <property type="protein sequence ID" value="AIW18249.1"/>
    <property type="molecule type" value="Genomic_DNA"/>
</dbReference>
<evidence type="ECO:0000313" key="2">
    <source>
        <dbReference type="EMBL" id="KJY76080.1"/>
    </source>
</evidence>
<dbReference type="GeneID" id="93942793"/>
<dbReference type="STRING" id="190893.BA953_04395"/>
<dbReference type="EMBL" id="JXXR01000004">
    <property type="protein sequence ID" value="KJY76080.1"/>
    <property type="molecule type" value="Genomic_DNA"/>
</dbReference>
<reference evidence="3 5" key="3">
    <citation type="submission" date="2019-09" db="EMBL/GenBank/DDBJ databases">
        <title>Draft genome sequencing and comparative genomics of hatchery-associated Vibrios.</title>
        <authorList>
            <person name="Kehlet-Delgado H."/>
            <person name="Mueller R.S."/>
        </authorList>
    </citation>
    <scope>NUCLEOTIDE SEQUENCE [LARGE SCALE GENOMIC DNA]</scope>
    <source>
        <strain evidence="3 5">09-121-3</strain>
    </source>
</reference>
<dbReference type="Gene3D" id="1.10.10.1130">
    <property type="entry name" value="Uncharacterised protein PF10982, DUF2789"/>
    <property type="match status" value="1"/>
</dbReference>
<dbReference type="InterPro" id="IPR038086">
    <property type="entry name" value="DUF2789_sf"/>
</dbReference>
<accession>A0A097QLW2</accession>
<dbReference type="EMBL" id="VTXP01000003">
    <property type="protein sequence ID" value="NOJ22411.1"/>
    <property type="molecule type" value="Genomic_DNA"/>
</dbReference>
<dbReference type="KEGG" id="vct:JV59_34755"/>
<evidence type="ECO:0000313" key="4">
    <source>
        <dbReference type="Proteomes" id="UP000030081"/>
    </source>
</evidence>
<dbReference type="eggNOG" id="ENOG5032Z85">
    <property type="taxonomic scope" value="Bacteria"/>
</dbReference>
<proteinExistence type="predicted"/>
<gene>
    <name evidence="3" type="ORF">F0238_06630</name>
    <name evidence="1" type="ORF">IX92_03985</name>
    <name evidence="2" type="ORF">TW71_05785</name>
</gene>
<sequence length="77" mass="8787">MEMHQHSMRDLFQQLGLASSDDSIREFVNHHSGLVVGTALHEAFFWSPSQAAFLKEAIEEDADWAELVDQLDVMLRT</sequence>
<organism evidence="2">
    <name type="scientific">Vibrio coralliilyticus</name>
    <dbReference type="NCBI Taxonomy" id="190893"/>
    <lineage>
        <taxon>Bacteria</taxon>
        <taxon>Pseudomonadati</taxon>
        <taxon>Pseudomonadota</taxon>
        <taxon>Gammaproteobacteria</taxon>
        <taxon>Vibrionales</taxon>
        <taxon>Vibrionaceae</taxon>
        <taxon>Vibrio</taxon>
    </lineage>
</organism>
<evidence type="ECO:0000313" key="1">
    <source>
        <dbReference type="EMBL" id="AIW18249.1"/>
    </source>
</evidence>
<dbReference type="OrthoDB" id="5828847at2"/>
<dbReference type="Pfam" id="PF10982">
    <property type="entry name" value="DUF2789"/>
    <property type="match status" value="1"/>
</dbReference>